<dbReference type="RefSeq" id="WP_273939851.1">
    <property type="nucleotide sequence ID" value="NZ_CP097263.1"/>
</dbReference>
<dbReference type="PANTHER" id="PTHR43433:SF5">
    <property type="entry name" value="AB HYDROLASE-1 DOMAIN-CONTAINING PROTEIN"/>
    <property type="match status" value="1"/>
</dbReference>
<sequence>METDLVLADGRTLHLYDTGTGTPVFWHHGTPQIGAVPAPLLALPGIRWLSYDRPGYGGSTAHPGRTIASAASDVAAIADSLGVSQFSVLGHSGGANHALACAALLPDRVTRCVTVGALAPFEPDDLDWWAGMVAPEELRATVAGREALAKQLATGLFDPNAFTPADHAATSATGAWSDLGRNAELATANGFDGMIDDDLAYVTPWGFSVADIRRPVLLLHGEQDRVIPFSHAQWLTRHLPDATLRPSPSDGHISALDRILDVVEFLHG</sequence>
<organism evidence="2 3">
    <name type="scientific">Kutzneria chonburiensis</name>
    <dbReference type="NCBI Taxonomy" id="1483604"/>
    <lineage>
        <taxon>Bacteria</taxon>
        <taxon>Bacillati</taxon>
        <taxon>Actinomycetota</taxon>
        <taxon>Actinomycetes</taxon>
        <taxon>Pseudonocardiales</taxon>
        <taxon>Pseudonocardiaceae</taxon>
        <taxon>Kutzneria</taxon>
    </lineage>
</organism>
<comment type="caution">
    <text evidence="2">The sequence shown here is derived from an EMBL/GenBank/DDBJ whole genome shotgun (WGS) entry which is preliminary data.</text>
</comment>
<dbReference type="Proteomes" id="UP001589810">
    <property type="component" value="Unassembled WGS sequence"/>
</dbReference>
<feature type="domain" description="AB hydrolase-1" evidence="1">
    <location>
        <begin position="23"/>
        <end position="257"/>
    </location>
</feature>
<dbReference type="GO" id="GO:0016787">
    <property type="term" value="F:hydrolase activity"/>
    <property type="evidence" value="ECO:0007669"/>
    <property type="project" value="UniProtKB-KW"/>
</dbReference>
<dbReference type="InterPro" id="IPR050471">
    <property type="entry name" value="AB_hydrolase"/>
</dbReference>
<protein>
    <submittedName>
        <fullName evidence="2">Alpha/beta fold hydrolase</fullName>
    </submittedName>
</protein>
<accession>A0ABV6MLG2</accession>
<reference evidence="2 3" key="1">
    <citation type="submission" date="2024-09" db="EMBL/GenBank/DDBJ databases">
        <authorList>
            <person name="Sun Q."/>
            <person name="Mori K."/>
        </authorList>
    </citation>
    <scope>NUCLEOTIDE SEQUENCE [LARGE SCALE GENOMIC DNA]</scope>
    <source>
        <strain evidence="2 3">TBRC 1432</strain>
    </source>
</reference>
<gene>
    <name evidence="2" type="ORF">ACFFH7_05975</name>
</gene>
<dbReference type="Pfam" id="PF00561">
    <property type="entry name" value="Abhydrolase_1"/>
    <property type="match status" value="1"/>
</dbReference>
<dbReference type="PANTHER" id="PTHR43433">
    <property type="entry name" value="HYDROLASE, ALPHA/BETA FOLD FAMILY PROTEIN"/>
    <property type="match status" value="1"/>
</dbReference>
<keyword evidence="2" id="KW-0378">Hydrolase</keyword>
<dbReference type="InterPro" id="IPR000073">
    <property type="entry name" value="AB_hydrolase_1"/>
</dbReference>
<dbReference type="SUPFAM" id="SSF53474">
    <property type="entry name" value="alpha/beta-Hydrolases"/>
    <property type="match status" value="1"/>
</dbReference>
<evidence type="ECO:0000313" key="2">
    <source>
        <dbReference type="EMBL" id="MFC0541019.1"/>
    </source>
</evidence>
<evidence type="ECO:0000259" key="1">
    <source>
        <dbReference type="Pfam" id="PF00561"/>
    </source>
</evidence>
<keyword evidence="3" id="KW-1185">Reference proteome</keyword>
<dbReference type="Gene3D" id="3.40.50.1820">
    <property type="entry name" value="alpha/beta hydrolase"/>
    <property type="match status" value="1"/>
</dbReference>
<dbReference type="InterPro" id="IPR029058">
    <property type="entry name" value="AB_hydrolase_fold"/>
</dbReference>
<evidence type="ECO:0000313" key="3">
    <source>
        <dbReference type="Proteomes" id="UP001589810"/>
    </source>
</evidence>
<name>A0ABV6MLG2_9PSEU</name>
<proteinExistence type="predicted"/>
<dbReference type="EMBL" id="JBHLUD010000001">
    <property type="protein sequence ID" value="MFC0541019.1"/>
    <property type="molecule type" value="Genomic_DNA"/>
</dbReference>
<dbReference type="PRINTS" id="PR00111">
    <property type="entry name" value="ABHYDROLASE"/>
</dbReference>